<keyword evidence="2" id="KW-0520">NAD</keyword>
<dbReference type="Gene3D" id="3.40.50.720">
    <property type="entry name" value="NAD(P)-binding Rossmann-like Domain"/>
    <property type="match status" value="2"/>
</dbReference>
<dbReference type="InterPro" id="IPR006140">
    <property type="entry name" value="D-isomer_DH_NAD-bd"/>
</dbReference>
<dbReference type="SUPFAM" id="SSF51735">
    <property type="entry name" value="NAD(P)-binding Rossmann-fold domains"/>
    <property type="match status" value="1"/>
</dbReference>
<proteinExistence type="predicted"/>
<dbReference type="GO" id="GO:0051287">
    <property type="term" value="F:NAD binding"/>
    <property type="evidence" value="ECO:0007669"/>
    <property type="project" value="InterPro"/>
</dbReference>
<feature type="domain" description="D-isomer specific 2-hydroxyacid dehydrogenase NAD-binding" evidence="3">
    <location>
        <begin position="111"/>
        <end position="280"/>
    </location>
</feature>
<dbReference type="Proteomes" id="UP000703315">
    <property type="component" value="Unassembled WGS sequence"/>
</dbReference>
<keyword evidence="1" id="KW-0560">Oxidoreductase</keyword>
<organism evidence="4 5">
    <name type="scientific">Enteractinococcus helveticum</name>
    <dbReference type="NCBI Taxonomy" id="1837282"/>
    <lineage>
        <taxon>Bacteria</taxon>
        <taxon>Bacillati</taxon>
        <taxon>Actinomycetota</taxon>
        <taxon>Actinomycetes</taxon>
        <taxon>Micrococcales</taxon>
        <taxon>Micrococcaceae</taxon>
    </lineage>
</organism>
<dbReference type="EMBL" id="DYXC01000153">
    <property type="protein sequence ID" value="HJF15776.1"/>
    <property type="molecule type" value="Genomic_DNA"/>
</dbReference>
<evidence type="ECO:0000256" key="1">
    <source>
        <dbReference type="ARBA" id="ARBA00023002"/>
    </source>
</evidence>
<evidence type="ECO:0000256" key="2">
    <source>
        <dbReference type="ARBA" id="ARBA00023027"/>
    </source>
</evidence>
<dbReference type="InterPro" id="IPR036291">
    <property type="entry name" value="NAD(P)-bd_dom_sf"/>
</dbReference>
<gene>
    <name evidence="4" type="ORF">K8V32_13460</name>
</gene>
<evidence type="ECO:0000313" key="4">
    <source>
        <dbReference type="EMBL" id="HJF15776.1"/>
    </source>
</evidence>
<accession>A0A921FRN3</accession>
<dbReference type="RefSeq" id="WP_303908508.1">
    <property type="nucleotide sequence ID" value="NZ_DYXC01000153.1"/>
</dbReference>
<protein>
    <submittedName>
        <fullName evidence="4">NAD-binding protein</fullName>
    </submittedName>
</protein>
<sequence>MTQKIVVLPVQADRDNTPFEHAHETTVATAESHGFSIVEPNDGQATAMIVVQMINSAVIEDTLAANPGITWVQLPYAGVETFLPVARKYPDVTFTSAKGSYAPPVAEHALALTLALLRHLPDRIRATSWGTSYGSTLDGANVVIVGGGGIGEELVRLFSTWDTTITVVRRSRQPLDGADHTVTAQQLNEVLPAADVVVIAAAATPETKHMFGTEQFELMNDRAVLVNIARGSLIDTDALVTALAQRKIRSAGLDVTDPEPLPDGHPLWEEPNCIITPHTADTPEMVIPLLNERIVRNLDALAAGGTPDTLEGLIDVEAGY</sequence>
<dbReference type="Pfam" id="PF02826">
    <property type="entry name" value="2-Hacid_dh_C"/>
    <property type="match status" value="1"/>
</dbReference>
<dbReference type="PANTHER" id="PTHR43333:SF1">
    <property type="entry name" value="D-ISOMER SPECIFIC 2-HYDROXYACID DEHYDROGENASE NAD-BINDING DOMAIN-CONTAINING PROTEIN"/>
    <property type="match status" value="1"/>
</dbReference>
<comment type="caution">
    <text evidence="4">The sequence shown here is derived from an EMBL/GenBank/DDBJ whole genome shotgun (WGS) entry which is preliminary data.</text>
</comment>
<reference evidence="4" key="2">
    <citation type="submission" date="2021-09" db="EMBL/GenBank/DDBJ databases">
        <authorList>
            <person name="Gilroy R."/>
        </authorList>
    </citation>
    <scope>NUCLEOTIDE SEQUENCE</scope>
    <source>
        <strain evidence="4">ChiHjej13B12-14962</strain>
    </source>
</reference>
<dbReference type="AlphaFoldDB" id="A0A921FRN3"/>
<dbReference type="GO" id="GO:0016491">
    <property type="term" value="F:oxidoreductase activity"/>
    <property type="evidence" value="ECO:0007669"/>
    <property type="project" value="UniProtKB-KW"/>
</dbReference>
<dbReference type="PANTHER" id="PTHR43333">
    <property type="entry name" value="2-HACID_DH_C DOMAIN-CONTAINING PROTEIN"/>
    <property type="match status" value="1"/>
</dbReference>
<evidence type="ECO:0000259" key="3">
    <source>
        <dbReference type="Pfam" id="PF02826"/>
    </source>
</evidence>
<name>A0A921FRN3_9MICC</name>
<reference evidence="4" key="1">
    <citation type="journal article" date="2021" name="PeerJ">
        <title>Extensive microbial diversity within the chicken gut microbiome revealed by metagenomics and culture.</title>
        <authorList>
            <person name="Gilroy R."/>
            <person name="Ravi A."/>
            <person name="Getino M."/>
            <person name="Pursley I."/>
            <person name="Horton D.L."/>
            <person name="Alikhan N.F."/>
            <person name="Baker D."/>
            <person name="Gharbi K."/>
            <person name="Hall N."/>
            <person name="Watson M."/>
            <person name="Adriaenssens E.M."/>
            <person name="Foster-Nyarko E."/>
            <person name="Jarju S."/>
            <person name="Secka A."/>
            <person name="Antonio M."/>
            <person name="Oren A."/>
            <person name="Chaudhuri R.R."/>
            <person name="La Ragione R."/>
            <person name="Hildebrand F."/>
            <person name="Pallen M.J."/>
        </authorList>
    </citation>
    <scope>NUCLEOTIDE SEQUENCE</scope>
    <source>
        <strain evidence="4">ChiHjej13B12-14962</strain>
    </source>
</reference>
<evidence type="ECO:0000313" key="5">
    <source>
        <dbReference type="Proteomes" id="UP000703315"/>
    </source>
</evidence>